<dbReference type="InterPro" id="IPR050168">
    <property type="entry name" value="AAA_ATPase_domain"/>
</dbReference>
<dbReference type="CDD" id="cd19481">
    <property type="entry name" value="RecA-like_protease"/>
    <property type="match status" value="1"/>
</dbReference>
<dbReference type="PANTHER" id="PTHR23077">
    <property type="entry name" value="AAA-FAMILY ATPASE"/>
    <property type="match status" value="1"/>
</dbReference>
<feature type="non-terminal residue" evidence="2">
    <location>
        <position position="515"/>
    </location>
</feature>
<protein>
    <submittedName>
        <fullName evidence="2">P-loop containing nucleoside triphosphate hydrolase protein</fullName>
    </submittedName>
</protein>
<dbReference type="Pfam" id="PF00004">
    <property type="entry name" value="AAA"/>
    <property type="match status" value="1"/>
</dbReference>
<dbReference type="EMBL" id="JAPCWZ010000005">
    <property type="protein sequence ID" value="KAK8862819.1"/>
    <property type="molecule type" value="Genomic_DNA"/>
</dbReference>
<dbReference type="SMART" id="SM00382">
    <property type="entry name" value="AAA"/>
    <property type="match status" value="1"/>
</dbReference>
<dbReference type="InterPro" id="IPR003593">
    <property type="entry name" value="AAA+_ATPase"/>
</dbReference>
<dbReference type="Gene3D" id="3.40.50.300">
    <property type="entry name" value="P-loop containing nucleotide triphosphate hydrolases"/>
    <property type="match status" value="1"/>
</dbReference>
<dbReference type="InterPro" id="IPR003959">
    <property type="entry name" value="ATPase_AAA_core"/>
</dbReference>
<evidence type="ECO:0000259" key="1">
    <source>
        <dbReference type="SMART" id="SM00382"/>
    </source>
</evidence>
<organism evidence="2 3">
    <name type="scientific">Apiospora arundinis</name>
    <dbReference type="NCBI Taxonomy" id="335852"/>
    <lineage>
        <taxon>Eukaryota</taxon>
        <taxon>Fungi</taxon>
        <taxon>Dikarya</taxon>
        <taxon>Ascomycota</taxon>
        <taxon>Pezizomycotina</taxon>
        <taxon>Sordariomycetes</taxon>
        <taxon>Xylariomycetidae</taxon>
        <taxon>Amphisphaeriales</taxon>
        <taxon>Apiosporaceae</taxon>
        <taxon>Apiospora</taxon>
    </lineage>
</organism>
<evidence type="ECO:0000313" key="3">
    <source>
        <dbReference type="Proteomes" id="UP001390339"/>
    </source>
</evidence>
<name>A0ABR2IH26_9PEZI</name>
<proteinExistence type="predicted"/>
<feature type="domain" description="AAA+ ATPase" evidence="1">
    <location>
        <begin position="244"/>
        <end position="371"/>
    </location>
</feature>
<keyword evidence="2" id="KW-0378">Hydrolase</keyword>
<dbReference type="Proteomes" id="UP001390339">
    <property type="component" value="Unassembled WGS sequence"/>
</dbReference>
<dbReference type="InterPro" id="IPR027417">
    <property type="entry name" value="P-loop_NTPase"/>
</dbReference>
<dbReference type="SUPFAM" id="SSF52540">
    <property type="entry name" value="P-loop containing nucleoside triphosphate hydrolases"/>
    <property type="match status" value="1"/>
</dbReference>
<gene>
    <name evidence="2" type="ORF">PGQ11_009054</name>
</gene>
<accession>A0ABR2IH26</accession>
<dbReference type="PANTHER" id="PTHR23077:SF132">
    <property type="entry name" value="ATP-DEPENDENT ZN PROTEASE"/>
    <property type="match status" value="1"/>
</dbReference>
<comment type="caution">
    <text evidence="2">The sequence shown here is derived from an EMBL/GenBank/DDBJ whole genome shotgun (WGS) entry which is preliminary data.</text>
</comment>
<evidence type="ECO:0000313" key="2">
    <source>
        <dbReference type="EMBL" id="KAK8862819.1"/>
    </source>
</evidence>
<sequence>MDDQSEQFTFVEKNLRCETDVVAEQRSAPPHLSWKLLEQTSGKTTDIHVQFLAELRAQYPEFIVTGVPTDNVDLLEFAQDGRAKAVLEPDGELPVNMSLILDAPRQHGPSEEASVTEVRSFAKYDLEWENAYYKVYPVRLRPYFNMQYILARPEGQEHPKLSPSSANTERLLRAAWDWMVSDQELVWVYQWVRGWKASKSLWSQVEKTTWSSVILPAPMKKNLTQVANRFFDSRDVYKANGVPWKRGLIFHGPAGNGKTLSLKAFMHSLVADRDPEDRVPCLYVKDTFSTFDLGQVFKFARAMAPCLLVFEDVETIVNSGTRSFFLNEVDGLENNDGILMVATTNYLDQLDPGLSKRPSRFDRKYLFPEPSLELRVQYCQYWHGKIKESPAVEFPKHLCRPIARITDNFSFAYMQEAFVATLLTLARGDDGDDDAQAATEALHDGNDGGDGGGGDKSDPEEYEFFRIIKAHVKVLREDMDSSAAPGVCKYPPQEDRLLDAEKRGLLDMHAKARGE</sequence>
<dbReference type="GO" id="GO:0016787">
    <property type="term" value="F:hydrolase activity"/>
    <property type="evidence" value="ECO:0007669"/>
    <property type="project" value="UniProtKB-KW"/>
</dbReference>
<keyword evidence="3" id="KW-1185">Reference proteome</keyword>
<reference evidence="2 3" key="1">
    <citation type="journal article" date="2024" name="IMA Fungus">
        <title>Apiospora arundinis, a panoply of carbohydrate-active enzymes and secondary metabolites.</title>
        <authorList>
            <person name="Sorensen T."/>
            <person name="Petersen C."/>
            <person name="Muurmann A.T."/>
            <person name="Christiansen J.V."/>
            <person name="Brundto M.L."/>
            <person name="Overgaard C.K."/>
            <person name="Boysen A.T."/>
            <person name="Wollenberg R.D."/>
            <person name="Larsen T.O."/>
            <person name="Sorensen J.L."/>
            <person name="Nielsen K.L."/>
            <person name="Sondergaard T.E."/>
        </authorList>
    </citation>
    <scope>NUCLEOTIDE SEQUENCE [LARGE SCALE GENOMIC DNA]</scope>
    <source>
        <strain evidence="2 3">AAU 773</strain>
    </source>
</reference>